<reference evidence="3" key="5">
    <citation type="journal article" date="2008" name="Nucleic Acids Res.">
        <title>The Rice Annotation Project Database (RAP-DB): 2008 update.</title>
        <authorList>
            <consortium name="The Rice Annotation Project (RAP)"/>
            <person name="Tanaka T."/>
            <person name="Antonio B.A."/>
            <person name="Kikuchi S."/>
            <person name="Matsumoto T."/>
            <person name="Nagamura Y."/>
            <person name="Numa H."/>
            <person name="Sakai H."/>
            <person name="Wu J."/>
            <person name="Itoh T."/>
            <person name="Sasaki T."/>
            <person name="Aono R."/>
            <person name="Fujii Y."/>
            <person name="Habara T."/>
            <person name="Harada E."/>
            <person name="Kanno M."/>
            <person name="Kawahara Y."/>
            <person name="Kawashima H."/>
            <person name="Kubooka H."/>
            <person name="Matsuya A."/>
            <person name="Nakaoka H."/>
            <person name="Saichi N."/>
            <person name="Sanbonmatsu R."/>
            <person name="Sato Y."/>
            <person name="Shinso Y."/>
            <person name="Suzuki M."/>
            <person name="Takeda J."/>
            <person name="Tanino M."/>
            <person name="Todokoro F."/>
            <person name="Yamaguchi K."/>
            <person name="Yamamoto N."/>
            <person name="Yamasaki C."/>
            <person name="Imanishi T."/>
            <person name="Okido T."/>
            <person name="Tada M."/>
            <person name="Ikeo K."/>
            <person name="Tateno Y."/>
            <person name="Gojobori T."/>
            <person name="Lin Y.C."/>
            <person name="Wei F.J."/>
            <person name="Hsing Y.I."/>
            <person name="Zhao Q."/>
            <person name="Han B."/>
            <person name="Kramer M.R."/>
            <person name="McCombie R.W."/>
            <person name="Lonsdale D."/>
            <person name="O'Donovan C.C."/>
            <person name="Whitfield E.J."/>
            <person name="Apweiler R."/>
            <person name="Koyanagi K.O."/>
            <person name="Khurana J.P."/>
            <person name="Raghuvanshi S."/>
            <person name="Singh N.K."/>
            <person name="Tyagi A.K."/>
            <person name="Haberer G."/>
            <person name="Fujisawa M."/>
            <person name="Hosokawa S."/>
            <person name="Ito Y."/>
            <person name="Ikawa H."/>
            <person name="Shibata M."/>
            <person name="Yamamoto M."/>
            <person name="Bruskiewich R.M."/>
            <person name="Hoen D.R."/>
            <person name="Bureau TE."/>
            <person name="Namiki N."/>
            <person name="Ohyanagi H."/>
            <person name="Sakai Y."/>
            <person name="Nobushima S."/>
            <person name="Sakata K."/>
            <person name="Barrero R.A."/>
            <person name="Sato Y."/>
            <person name="Souvorov A."/>
            <person name="Smith-White B."/>
            <person name="Tatusova T."/>
            <person name="An S."/>
            <person name="An G."/>
            <person name="OOta S."/>
            <person name="Fuks G."/>
            <person name="Messing J."/>
            <person name="Christie K.R."/>
            <person name="Lieberherr D."/>
            <person name="Kim H."/>
            <person name="Zuccolo A."/>
            <person name="Wing R.A."/>
            <person name="Nobuta K."/>
            <person name="Green P.J."/>
            <person name="Lu C."/>
            <person name="Meyers BC."/>
            <person name="Chaparro C."/>
            <person name="Piegu B."/>
            <person name="Panaud O."/>
            <person name="Echeverria M."/>
        </authorList>
    </citation>
    <scope>NUCLEOTIDE SEQUENCE</scope>
</reference>
<proteinExistence type="predicted"/>
<gene>
    <name evidence="2" type="primary">B1317D11.128</name>
    <name evidence="3" type="ordered locus">Os07g0107000</name>
</gene>
<reference evidence="3" key="7">
    <citation type="submission" date="2012-08" db="EMBL/GenBank/DDBJ databases">
        <title>Oryza sativa nipponbare(GA3) genomic DNA, chromosome 7.</title>
        <authorList>
            <consortium name="IRGSP(International Rice Genome Sequencing Project)"/>
        </authorList>
    </citation>
    <scope>NUCLEOTIDE SEQUENCE</scope>
</reference>
<reference evidence="2" key="1">
    <citation type="submission" date="2003-01" db="EMBL/GenBank/DDBJ databases">
        <title>Oryza sativa nipponbare(GA3) genomic DNA, chromosome 7, BAC clone:B1317D11.</title>
        <authorList>
            <person name="Sasaki T."/>
            <person name="Matsumoto T."/>
            <person name="Katayose Y."/>
        </authorList>
    </citation>
    <scope>NUCLEOTIDE SEQUENCE</scope>
</reference>
<evidence type="ECO:0000313" key="2">
    <source>
        <dbReference type="EMBL" id="BAC84744.1"/>
    </source>
</evidence>
<feature type="region of interest" description="Disordered" evidence="1">
    <location>
        <begin position="163"/>
        <end position="186"/>
    </location>
</feature>
<feature type="region of interest" description="Disordered" evidence="1">
    <location>
        <begin position="83"/>
        <end position="103"/>
    </location>
</feature>
<dbReference type="OMA" id="PGRSPEH"/>
<name>Q0D952_ORYSJ</name>
<accession>Q0D952</accession>
<dbReference type="EMBL" id="AP008213">
    <property type="protein sequence ID" value="BAF20621.1"/>
    <property type="molecule type" value="Genomic_DNA"/>
</dbReference>
<reference evidence="3" key="8">
    <citation type="submission" date="2012-08" db="EMBL/GenBank/DDBJ databases">
        <title>The Second Rice Annotation Project Meeting (RAP2).</title>
        <authorList>
            <consortium name="The Rice Annotation Project (RAP)"/>
        </authorList>
    </citation>
    <scope>NUCLEOTIDE SEQUENCE</scope>
</reference>
<organism evidence="3 4">
    <name type="scientific">Oryza sativa subsp. japonica</name>
    <name type="common">Rice</name>
    <dbReference type="NCBI Taxonomy" id="39947"/>
    <lineage>
        <taxon>Eukaryota</taxon>
        <taxon>Viridiplantae</taxon>
        <taxon>Streptophyta</taxon>
        <taxon>Embryophyta</taxon>
        <taxon>Tracheophyta</taxon>
        <taxon>Spermatophyta</taxon>
        <taxon>Magnoliopsida</taxon>
        <taxon>Liliopsida</taxon>
        <taxon>Poales</taxon>
        <taxon>Poaceae</taxon>
        <taxon>BOP clade</taxon>
        <taxon>Oryzoideae</taxon>
        <taxon>Oryzeae</taxon>
        <taxon>Oryzinae</taxon>
        <taxon>Oryza</taxon>
        <taxon>Oryza sativa</taxon>
    </lineage>
</organism>
<evidence type="ECO:0000313" key="4">
    <source>
        <dbReference type="Proteomes" id="UP000000763"/>
    </source>
</evidence>
<sequence>MATTTTRSNSSSRHRGVHVELQHGVQLGLHLGRPPQHVPGRSPEHPAAADHRQLPDLLGGVVAAGDEDGAPVVWPVGEYHRDVDDEHRPRHGRQHVRPLRPPNLPGRQAWALRHHVVDDHRVPEVVPRRHGRVRRPRPLHHHHRRLPRPAHDVVHVHPQPHRLPTRLAQRRHGGRDGEDESHGGDKLPTVLWNTGATHLIFMFGSLARRKMEMQLYFYS</sequence>
<dbReference type="Gramene" id="Os07t0107000-01">
    <property type="protein sequence ID" value="Os07t0107000-01"/>
    <property type="gene ID" value="Os07g0107000"/>
</dbReference>
<dbReference type="EMBL" id="AP006186">
    <property type="protein sequence ID" value="BAC84744.1"/>
    <property type="molecule type" value="Genomic_DNA"/>
</dbReference>
<feature type="compositionally biased region" description="Basic residues" evidence="1">
    <location>
        <begin position="163"/>
        <end position="173"/>
    </location>
</feature>
<feature type="compositionally biased region" description="Basic residues" evidence="1">
    <location>
        <begin position="89"/>
        <end position="98"/>
    </location>
</feature>
<feature type="compositionally biased region" description="Basic and acidic residues" evidence="1">
    <location>
        <begin position="174"/>
        <end position="185"/>
    </location>
</feature>
<feature type="region of interest" description="Disordered" evidence="1">
    <location>
        <begin position="30"/>
        <end position="49"/>
    </location>
</feature>
<reference evidence="3 4" key="2">
    <citation type="journal article" date="2005" name="Nature">
        <title>The map-based sequence of the rice genome.</title>
        <authorList>
            <consortium name="International rice genome sequencing project (IRGSP)"/>
            <person name="Matsumoto T."/>
            <person name="Wu J."/>
            <person name="Kanamori H."/>
            <person name="Katayose Y."/>
            <person name="Fujisawa M."/>
            <person name="Namiki N."/>
            <person name="Mizuno H."/>
            <person name="Yamamoto K."/>
            <person name="Antonio B.A."/>
            <person name="Baba T."/>
            <person name="Sakata K."/>
            <person name="Nagamura Y."/>
            <person name="Aoki H."/>
            <person name="Arikawa K."/>
            <person name="Arita K."/>
            <person name="Bito T."/>
            <person name="Chiden Y."/>
            <person name="Fujitsuka N."/>
            <person name="Fukunaka R."/>
            <person name="Hamada M."/>
            <person name="Harada C."/>
            <person name="Hayashi A."/>
            <person name="Hijishita S."/>
            <person name="Honda M."/>
            <person name="Hosokawa S."/>
            <person name="Ichikawa Y."/>
            <person name="Idonuma A."/>
            <person name="Iijima M."/>
            <person name="Ikeda M."/>
            <person name="Ikeno M."/>
            <person name="Ito K."/>
            <person name="Ito S."/>
            <person name="Ito T."/>
            <person name="Ito Y."/>
            <person name="Ito Y."/>
            <person name="Iwabuchi A."/>
            <person name="Kamiya K."/>
            <person name="Karasawa W."/>
            <person name="Kurita K."/>
            <person name="Katagiri S."/>
            <person name="Kikuta A."/>
            <person name="Kobayashi H."/>
            <person name="Kobayashi N."/>
            <person name="Machita K."/>
            <person name="Maehara T."/>
            <person name="Masukawa M."/>
            <person name="Mizubayashi T."/>
            <person name="Mukai Y."/>
            <person name="Nagasaki H."/>
            <person name="Nagata Y."/>
            <person name="Naito S."/>
            <person name="Nakashima M."/>
            <person name="Nakama Y."/>
            <person name="Nakamichi Y."/>
            <person name="Nakamura M."/>
            <person name="Meguro A."/>
            <person name="Negishi M."/>
            <person name="Ohta I."/>
            <person name="Ohta T."/>
            <person name="Okamoto M."/>
            <person name="Ono N."/>
            <person name="Saji S."/>
            <person name="Sakaguchi M."/>
            <person name="Sakai K."/>
            <person name="Shibata M."/>
            <person name="Shimokawa T."/>
            <person name="Song J."/>
            <person name="Takazaki Y."/>
            <person name="Terasawa K."/>
            <person name="Tsugane M."/>
            <person name="Tsuji K."/>
            <person name="Ueda S."/>
            <person name="Waki K."/>
            <person name="Yamagata H."/>
            <person name="Yamamoto M."/>
            <person name="Yamamoto S."/>
            <person name="Yamane H."/>
            <person name="Yoshiki S."/>
            <person name="Yoshihara R."/>
            <person name="Yukawa K."/>
            <person name="Zhong H."/>
            <person name="Yano M."/>
            <person name="Yuan Q."/>
            <person name="Ouyang S."/>
            <person name="Liu J."/>
            <person name="Jones K.M."/>
            <person name="Gansberger K."/>
            <person name="Moffat K."/>
            <person name="Hill J."/>
            <person name="Bera J."/>
            <person name="Fadrosh D."/>
            <person name="Jin S."/>
            <person name="Johri S."/>
            <person name="Kim M."/>
            <person name="Overton L."/>
            <person name="Reardon M."/>
            <person name="Tsitrin T."/>
            <person name="Vuong H."/>
            <person name="Weaver B."/>
            <person name="Ciecko A."/>
            <person name="Tallon L."/>
            <person name="Jackson J."/>
            <person name="Pai G."/>
            <person name="Aken S.V."/>
            <person name="Utterback T."/>
            <person name="Reidmuller S."/>
            <person name="Feldblyum T."/>
            <person name="Hsiao J."/>
            <person name="Zismann V."/>
            <person name="Iobst S."/>
            <person name="de Vazeille A.R."/>
            <person name="Buell C.R."/>
            <person name="Ying K."/>
            <person name="Li Y."/>
            <person name="Lu T."/>
            <person name="Huang Y."/>
            <person name="Zhao Q."/>
            <person name="Feng Q."/>
            <person name="Zhang L."/>
            <person name="Zhu J."/>
            <person name="Weng Q."/>
            <person name="Mu J."/>
            <person name="Lu Y."/>
            <person name="Fan D."/>
            <person name="Liu Y."/>
            <person name="Guan J."/>
            <person name="Zhang Y."/>
            <person name="Yu S."/>
            <person name="Liu X."/>
            <person name="Zhang Y."/>
            <person name="Hong G."/>
            <person name="Han B."/>
            <person name="Choisne N."/>
            <person name="Demange N."/>
            <person name="Orjeda G."/>
            <person name="Samain S."/>
            <person name="Cattolico L."/>
            <person name="Pelletier E."/>
            <person name="Couloux A."/>
            <person name="Segurens B."/>
            <person name="Wincker P."/>
            <person name="D'Hont A."/>
            <person name="Scarpelli C."/>
            <person name="Weissenbach J."/>
            <person name="Salanoubat M."/>
            <person name="Quetier F."/>
            <person name="Yu Y."/>
            <person name="Kim H.R."/>
            <person name="Rambo T."/>
            <person name="Currie J."/>
            <person name="Collura K."/>
            <person name="Luo M."/>
            <person name="Yang T."/>
            <person name="Ammiraju J.S.S."/>
            <person name="Engler F."/>
            <person name="Soderlund C."/>
            <person name="Wing R.A."/>
            <person name="Palmer L.E."/>
            <person name="de la Bastide M."/>
            <person name="Spiegel L."/>
            <person name="Nascimento L."/>
            <person name="Zutavern T."/>
            <person name="O'Shaughnessy A."/>
            <person name="Dike S."/>
            <person name="Dedhia N."/>
            <person name="Preston R."/>
            <person name="Balija V."/>
            <person name="McCombie W.R."/>
            <person name="Chow T."/>
            <person name="Chen H."/>
            <person name="Chung M."/>
            <person name="Chen C."/>
            <person name="Shaw J."/>
            <person name="Wu H."/>
            <person name="Hsiao K."/>
            <person name="Chao Y."/>
            <person name="Chu M."/>
            <person name="Cheng C."/>
            <person name="Hour A."/>
            <person name="Lee P."/>
            <person name="Lin S."/>
            <person name="Lin Y."/>
            <person name="Liou J."/>
            <person name="Liu S."/>
            <person name="Hsing Y."/>
            <person name="Raghuvanshi S."/>
            <person name="Mohanty A."/>
            <person name="Bharti A.K."/>
            <person name="Gaur A."/>
            <person name="Gupta V."/>
            <person name="Kumar D."/>
            <person name="Ravi V."/>
            <person name="Vij S."/>
            <person name="Kapur A."/>
            <person name="Khurana P."/>
            <person name="Khurana P."/>
            <person name="Khurana J.P."/>
            <person name="Tyagi A.K."/>
            <person name="Gaikwad K."/>
            <person name="Singh A."/>
            <person name="Dalal V."/>
            <person name="Srivastava S."/>
            <person name="Dixit A."/>
            <person name="Pal A.K."/>
            <person name="Ghazi I.A."/>
            <person name="Yadav M."/>
            <person name="Pandit A."/>
            <person name="Bhargava A."/>
            <person name="Sureshbabu K."/>
            <person name="Batra K."/>
            <person name="Sharma T.R."/>
            <person name="Mohapatra T."/>
            <person name="Singh N.K."/>
            <person name="Messing J."/>
            <person name="Nelson A.B."/>
            <person name="Fuks G."/>
            <person name="Kavchok S."/>
            <person name="Keizer G."/>
            <person name="Linton E."/>
            <person name="Llaca V."/>
            <person name="Song R."/>
            <person name="Tanyolac B."/>
            <person name="Young S."/>
            <person name="Ho-Il K."/>
            <person name="Hahn J.H."/>
            <person name="Sangsakoo G."/>
            <person name="Vanavichit A."/>
            <person name="de Mattos Luiz.A.T."/>
            <person name="Zimmer P.D."/>
            <person name="Malone G."/>
            <person name="Dellagostin O."/>
            <person name="de Oliveira A.C."/>
            <person name="Bevan M."/>
            <person name="Bancroft I."/>
            <person name="Minx P."/>
            <person name="Cordum H."/>
            <person name="Wilson R."/>
            <person name="Cheng Z."/>
            <person name="Jin W."/>
            <person name="Jiang J."/>
            <person name="Leong S.A."/>
            <person name="Iwama H."/>
            <person name="Gojobori T."/>
            <person name="Itoh T."/>
            <person name="Niimura Y."/>
            <person name="Fujii Y."/>
            <person name="Habara T."/>
            <person name="Sakai H."/>
            <person name="Sato Y."/>
            <person name="Wilson G."/>
            <person name="Kumar K."/>
            <person name="McCouch S."/>
            <person name="Juretic N."/>
            <person name="Hoen D."/>
            <person name="Wright S."/>
            <person name="Bruskiewich R."/>
            <person name="Bureau T."/>
            <person name="Miyao A."/>
            <person name="Hirochika H."/>
            <person name="Nishikawa T."/>
            <person name="Kadowaki K."/>
            <person name="Sugiura M."/>
            <person name="Burr B."/>
            <person name="Sasaki T."/>
        </authorList>
    </citation>
    <scope>NUCLEOTIDE SEQUENCE [LARGE SCALE GENOMIC DNA]</scope>
    <source>
        <strain evidence="4">cv. Nipponbare</strain>
    </source>
</reference>
<protein>
    <submittedName>
        <fullName evidence="3">Os07g0107000 protein</fullName>
    </submittedName>
</protein>
<dbReference type="KEGG" id="dosa:Os07g0107000"/>
<evidence type="ECO:0000256" key="1">
    <source>
        <dbReference type="SAM" id="MobiDB-lite"/>
    </source>
</evidence>
<evidence type="ECO:0000313" key="3">
    <source>
        <dbReference type="EMBL" id="BAF20621.1"/>
    </source>
</evidence>
<reference evidence="3" key="3">
    <citation type="journal article" date="2006" name="Nucleic Acids Res.">
        <title>The Rice Annotation Project Database (RAP-DB): hub for Oryza sativa ssp. japonica genome information.</title>
        <authorList>
            <person name="Ohyanagi H."/>
            <person name="Tanaka T."/>
            <person name="Sakai H."/>
            <person name="Shigemoto Y."/>
            <person name="Yamaguchi K."/>
            <person name="Habara T."/>
            <person name="Fujii Y."/>
            <person name="Antonio B.A."/>
            <person name="Nagamura Y."/>
            <person name="Imanishi T."/>
            <person name="Ikeo K."/>
            <person name="Itoh T."/>
            <person name="Gojobori T."/>
            <person name="Sasaki T."/>
        </authorList>
    </citation>
    <scope>NUCLEOTIDE SEQUENCE</scope>
</reference>
<reference evidence="4" key="6">
    <citation type="journal article" date="2008" name="Nucleic Acids Res.">
        <title>The rice annotation project database (RAP-DB): 2008 update.</title>
        <authorList>
            <consortium name="The rice annotation project (RAP)"/>
        </authorList>
    </citation>
    <scope>GENOME REANNOTATION</scope>
    <source>
        <strain evidence="4">cv. Nipponbare</strain>
    </source>
</reference>
<dbReference type="AlphaFoldDB" id="Q0D952"/>
<reference evidence="3" key="4">
    <citation type="journal article" date="2007" name="Genome Res.">
        <title>Curated Genome Annotation of Oryza sativa ssp. japonica and Comparative Genome Analysis with Arabidopsis thaliana.</title>
        <authorList>
            <consortium name="The Rice Annotation Project (RAP)"/>
            <person name="Itoh T."/>
            <person name="Tanaka T."/>
            <person name="Barrero R.A."/>
            <person name="Yamasaki C."/>
            <person name="Fujii Y."/>
            <person name="Hilton P.B."/>
            <person name="Antonio B.A."/>
            <person name="Aono H."/>
            <person name="Apweiler R."/>
            <person name="Bruskiewich R."/>
            <person name="Bureau T."/>
            <person name="Burr F."/>
            <person name="Costa de Oliveira A."/>
            <person name="Fuks G."/>
            <person name="Habara T."/>
            <person name="Haberer G."/>
            <person name="Han B."/>
            <person name="Harada E."/>
            <person name="Hiraki A.T."/>
            <person name="Hirochika H."/>
            <person name="Hoen D."/>
            <person name="Hokari H."/>
            <person name="Hosokawa S."/>
            <person name="Hsing Y."/>
            <person name="Ikawa H."/>
            <person name="Ikeo K."/>
            <person name="Imanishi T."/>
            <person name="Ito Y."/>
            <person name="Jaiswal P."/>
            <person name="Kanno M."/>
            <person name="Kawahara Y."/>
            <person name="Kawamura T."/>
            <person name="Kawashima H."/>
            <person name="Khurana J.P."/>
            <person name="Kikuchi S."/>
            <person name="Komatsu S."/>
            <person name="Koyanagi K.O."/>
            <person name="Kubooka H."/>
            <person name="Lieberherr D."/>
            <person name="Lin Y.C."/>
            <person name="Lonsdale D."/>
            <person name="Matsumoto T."/>
            <person name="Matsuya A."/>
            <person name="McCombie W.R."/>
            <person name="Messing J."/>
            <person name="Miyao A."/>
            <person name="Mulder N."/>
            <person name="Nagamura Y."/>
            <person name="Nam J."/>
            <person name="Namiki N."/>
            <person name="Numa H."/>
            <person name="Nurimoto S."/>
            <person name="O'donovan C."/>
            <person name="Ohyanagi H."/>
            <person name="Okido T."/>
            <person name="Oota S."/>
            <person name="Osato N."/>
            <person name="Palmer L.E."/>
            <person name="Quetier F."/>
            <person name="Raghuvanshi S."/>
            <person name="Saichi N."/>
            <person name="Sakai H."/>
            <person name="Sakai Y."/>
            <person name="Sakata K."/>
            <person name="Sakurai T."/>
            <person name="Sato F."/>
            <person name="Sato Y."/>
            <person name="Schoof H."/>
            <person name="Seki M."/>
            <person name="Shibata M."/>
            <person name="Shimizu Y."/>
            <person name="Shinozaki K."/>
            <person name="Shinso Y."/>
            <person name="Singh N.K."/>
            <person name="Smith-White B."/>
            <person name="Takeda J."/>
            <person name="Tanino M."/>
            <person name="Tatusova T."/>
            <person name="Thongjuea S."/>
            <person name="Todokoro F."/>
            <person name="Tsugane M."/>
            <person name="Tyagi A.K."/>
            <person name="Vanavichit A."/>
            <person name="Wang A."/>
            <person name="Wing R.A."/>
            <person name="Yamaguchi K."/>
            <person name="Yamamoto M."/>
            <person name="Yamamoto N."/>
            <person name="Yu Y."/>
            <person name="Zhang H."/>
            <person name="Zhao Q."/>
            <person name="Higo K."/>
            <person name="Burr B."/>
            <person name="Gojobori T."/>
            <person name="Sasaki T."/>
        </authorList>
    </citation>
    <scope>NUCLEOTIDE SEQUENCE</scope>
</reference>
<dbReference type="Proteomes" id="UP000000763">
    <property type="component" value="Chromosome 7"/>
</dbReference>